<reference evidence="2" key="1">
    <citation type="journal article" date="2020" name="Nature">
        <title>Giant virus diversity and host interactions through global metagenomics.</title>
        <authorList>
            <person name="Schulz F."/>
            <person name="Roux S."/>
            <person name="Paez-Espino D."/>
            <person name="Jungbluth S."/>
            <person name="Walsh D.A."/>
            <person name="Denef V.J."/>
            <person name="McMahon K.D."/>
            <person name="Konstantinidis K.T."/>
            <person name="Eloe-Fadrosh E.A."/>
            <person name="Kyrpides N.C."/>
            <person name="Woyke T."/>
        </authorList>
    </citation>
    <scope>NUCLEOTIDE SEQUENCE</scope>
    <source>
        <strain evidence="2">GVMAG-M-3300021964-36</strain>
    </source>
</reference>
<proteinExistence type="predicted"/>
<dbReference type="Pfam" id="PF00075">
    <property type="entry name" value="RNase_H"/>
    <property type="match status" value="1"/>
</dbReference>
<accession>A0A6C0CV63</accession>
<dbReference type="InterPro" id="IPR012337">
    <property type="entry name" value="RNaseH-like_sf"/>
</dbReference>
<name>A0A6C0CV63_9ZZZZ</name>
<dbReference type="SUPFAM" id="SSF53098">
    <property type="entry name" value="Ribonuclease H-like"/>
    <property type="match status" value="1"/>
</dbReference>
<dbReference type="InterPro" id="IPR002156">
    <property type="entry name" value="RNaseH_domain"/>
</dbReference>
<dbReference type="GO" id="GO:0003676">
    <property type="term" value="F:nucleic acid binding"/>
    <property type="evidence" value="ECO:0007669"/>
    <property type="project" value="InterPro"/>
</dbReference>
<evidence type="ECO:0000259" key="1">
    <source>
        <dbReference type="PROSITE" id="PS50879"/>
    </source>
</evidence>
<dbReference type="Gene3D" id="3.30.420.10">
    <property type="entry name" value="Ribonuclease H-like superfamily/Ribonuclease H"/>
    <property type="match status" value="1"/>
</dbReference>
<protein>
    <recommendedName>
        <fullName evidence="1">RNase H type-1 domain-containing protein</fullName>
    </recommendedName>
</protein>
<feature type="domain" description="RNase H type-1" evidence="1">
    <location>
        <begin position="308"/>
        <end position="449"/>
    </location>
</feature>
<dbReference type="InterPro" id="IPR036397">
    <property type="entry name" value="RNaseH_sf"/>
</dbReference>
<sequence>MRATTICHLNVHFEKQKPNLNHIKKHGCSVEFYKGNHIVYDNHHMLIGNIRAKRYNYLQDQFCKFYNIKDIQENEHTYNVWLHDLHSLIQRYPMKRPMDIYHYCTIDSAVLNCLTSTLNLKTYYNFNPLNVPIDDHRAYISKDDVSYGSLERMPISNSYIKCNYSTSNTIKFIKKIGDSISNTSQPKRALITIPLLNNKSLDTITKYAQNYTLLGIIPEGSMYLNPSDHWFDSEKVNLLNKVPIAICLYCNDLSLQIHPIQPQHFEKIEHVLNHNLLPNMKTKIILPRPPTIEPIKAMVTNSSKSEDMIPKDIIYTDASIRMINDTKVSGIGIWCGPNDPRNISQRIVSKYSLIDINYCELIAIYVALINSHSKQEVIVYTDSLFALKLIEEGSRNIDNIKKVKYKEIVSMIVYLVYNRMKPAYFMKVSAHQGYIGNENADIMAKMSLHSKDAIYIDDLKALQYTKRWSSHFMMIRKWWI</sequence>
<dbReference type="GO" id="GO:0004523">
    <property type="term" value="F:RNA-DNA hybrid ribonuclease activity"/>
    <property type="evidence" value="ECO:0007669"/>
    <property type="project" value="InterPro"/>
</dbReference>
<dbReference type="EMBL" id="MN739486">
    <property type="protein sequence ID" value="QHT07820.1"/>
    <property type="molecule type" value="Genomic_DNA"/>
</dbReference>
<evidence type="ECO:0000313" key="2">
    <source>
        <dbReference type="EMBL" id="QHT07820.1"/>
    </source>
</evidence>
<dbReference type="AlphaFoldDB" id="A0A6C0CV63"/>
<organism evidence="2">
    <name type="scientific">viral metagenome</name>
    <dbReference type="NCBI Taxonomy" id="1070528"/>
    <lineage>
        <taxon>unclassified sequences</taxon>
        <taxon>metagenomes</taxon>
        <taxon>organismal metagenomes</taxon>
    </lineage>
</organism>
<dbReference type="PROSITE" id="PS50879">
    <property type="entry name" value="RNASE_H_1"/>
    <property type="match status" value="1"/>
</dbReference>